<evidence type="ECO:0000256" key="8">
    <source>
        <dbReference type="ARBA" id="ARBA00023242"/>
    </source>
</evidence>
<feature type="compositionally biased region" description="Polar residues" evidence="9">
    <location>
        <begin position="639"/>
        <end position="649"/>
    </location>
</feature>
<dbReference type="SMART" id="SM00066">
    <property type="entry name" value="GAL4"/>
    <property type="match status" value="2"/>
</dbReference>
<keyword evidence="8" id="KW-0539">Nucleus</keyword>
<dbReference type="CDD" id="cd00067">
    <property type="entry name" value="GAL4"/>
    <property type="match status" value="1"/>
</dbReference>
<reference evidence="11" key="1">
    <citation type="journal article" date="2020" name="Stud. Mycol.">
        <title>101 Dothideomycetes genomes: a test case for predicting lifestyles and emergence of pathogens.</title>
        <authorList>
            <person name="Haridas S."/>
            <person name="Albert R."/>
            <person name="Binder M."/>
            <person name="Bloem J."/>
            <person name="Labutti K."/>
            <person name="Salamov A."/>
            <person name="Andreopoulos B."/>
            <person name="Baker S."/>
            <person name="Barry K."/>
            <person name="Bills G."/>
            <person name="Bluhm B."/>
            <person name="Cannon C."/>
            <person name="Castanera R."/>
            <person name="Culley D."/>
            <person name="Daum C."/>
            <person name="Ezra D."/>
            <person name="Gonzalez J."/>
            <person name="Henrissat B."/>
            <person name="Kuo A."/>
            <person name="Liang C."/>
            <person name="Lipzen A."/>
            <person name="Lutzoni F."/>
            <person name="Magnuson J."/>
            <person name="Mondo S."/>
            <person name="Nolan M."/>
            <person name="Ohm R."/>
            <person name="Pangilinan J."/>
            <person name="Park H.-J."/>
            <person name="Ramirez L."/>
            <person name="Alfaro M."/>
            <person name="Sun H."/>
            <person name="Tritt A."/>
            <person name="Yoshinaga Y."/>
            <person name="Zwiers L.-H."/>
            <person name="Turgeon B."/>
            <person name="Goodwin S."/>
            <person name="Spatafora J."/>
            <person name="Crous P."/>
            <person name="Grigoriev I."/>
        </authorList>
    </citation>
    <scope>NUCLEOTIDE SEQUENCE</scope>
    <source>
        <strain evidence="11">CBS 690.94</strain>
    </source>
</reference>
<dbReference type="OrthoDB" id="20872at2759"/>
<feature type="region of interest" description="Disordered" evidence="9">
    <location>
        <begin position="872"/>
        <end position="895"/>
    </location>
</feature>
<feature type="compositionally biased region" description="Low complexity" evidence="9">
    <location>
        <begin position="191"/>
        <end position="211"/>
    </location>
</feature>
<feature type="domain" description="Zn(2)-C6 fungal-type" evidence="10">
    <location>
        <begin position="896"/>
        <end position="924"/>
    </location>
</feature>
<feature type="region of interest" description="Disordered" evidence="9">
    <location>
        <begin position="543"/>
        <end position="662"/>
    </location>
</feature>
<dbReference type="GO" id="GO:0008270">
    <property type="term" value="F:zinc ion binding"/>
    <property type="evidence" value="ECO:0007669"/>
    <property type="project" value="UniProtKB-KW"/>
</dbReference>
<dbReference type="InterPro" id="IPR013083">
    <property type="entry name" value="Znf_RING/FYVE/PHD"/>
</dbReference>
<evidence type="ECO:0000256" key="4">
    <source>
        <dbReference type="ARBA" id="ARBA00022833"/>
    </source>
</evidence>
<accession>A0A9P4P6Y4</accession>
<sequence>MPVPGRRCLTCLERGQIVWVILGKLCPNCAAPPEPRARDERTFALGNSFEAGLKDVATAAVMDAQHLISTLENQSLLPSGTMENVQHGPFRTARSTLTYWIDDTPISVSIKCICGFASDPRHLVQCETCGTWQHIECYYREAKEVVQTESHECVTCAPRVIEHGSETFLRDSSLWKKATSSLTGSGSLVISTTSSPGVESSSRSTRGKTSTAPTSDFGSGTHLTSADQYPMNFRKTVRKAAIPLVELRLYSGSFQLQDYWWQAMPTLKTCSQCRLRNEPCIPSLPLCKPCKKKGSSCEFYHASQGHHIGVSPNFVSLLEEKVHELEEKGKEEGYKSMESEQEVDPVQNLTLGLGPDAYLSDQSGDSQALVQPEVNFPRLITPINLDPSRTLTALLEEERMRKSQLYPFKANADGRATGNHPQIRRPVRLDRMASIQAGLGRDLDTMLETGKTTTNALGVESLLEASSPSFGVDVQREFLFVDTMHAKSSKKGRRHARSFVMQKARRERPWSASTHTWTPAIAPALTMPMTLLEATHILPKTGIDTGDGKVHPHTHTSTSTTRAFNDNNERSIVQTKPPKGVMANIATQGEGKSQNNEIKSKSSEKPSTKGVRGSPSASATYEHDRDRVLIKPPREDDSLTSPAETNTFVPNVKDPSLKGERRPDFEKSVSVAYQNWDQHDASDGKRIHVNASRSTDNEDTIIRKQRQPKANILPSVDKSSQFTAAPAIFRNTDGPQFLHLREYCRARNMREPILQAVAAQFVPTNTWVATIQINGAEHSSRIWKGALCRDNSVEDAAFVAWEYLKEKEFAKEVNSRPNIQRIETSDTQKEASLSYNLLGASVLSKNPVESDSISPFQSQNRRVSPSVAHMSFNTTDPHLPGGVPNERRSTLSSDRDCSNCRHRNMQCDRGKPNCVNCQFTGIICEGYWKSKYPYWTRLQVPH</sequence>
<dbReference type="InterPro" id="IPR052202">
    <property type="entry name" value="Yeast_MetPath_Reg"/>
</dbReference>
<feature type="compositionally biased region" description="Polar residues" evidence="9">
    <location>
        <begin position="212"/>
        <end position="223"/>
    </location>
</feature>
<gene>
    <name evidence="11" type="ORF">P171DRAFT_477446</name>
</gene>
<feature type="region of interest" description="Disordered" evidence="9">
    <location>
        <begin position="191"/>
        <end position="223"/>
    </location>
</feature>
<dbReference type="GO" id="GO:0005634">
    <property type="term" value="C:nucleus"/>
    <property type="evidence" value="ECO:0007669"/>
    <property type="project" value="UniProtKB-SubCell"/>
</dbReference>
<keyword evidence="12" id="KW-1185">Reference proteome</keyword>
<name>A0A9P4P6Y4_9PLEO</name>
<dbReference type="GO" id="GO:0045944">
    <property type="term" value="P:positive regulation of transcription by RNA polymerase II"/>
    <property type="evidence" value="ECO:0007669"/>
    <property type="project" value="TreeGrafter"/>
</dbReference>
<dbReference type="SMART" id="SM00249">
    <property type="entry name" value="PHD"/>
    <property type="match status" value="1"/>
</dbReference>
<dbReference type="GO" id="GO:0043565">
    <property type="term" value="F:sequence-specific DNA binding"/>
    <property type="evidence" value="ECO:0007669"/>
    <property type="project" value="TreeGrafter"/>
</dbReference>
<comment type="caution">
    <text evidence="11">The sequence shown here is derived from an EMBL/GenBank/DDBJ whole genome shotgun (WGS) entry which is preliminary data.</text>
</comment>
<keyword evidence="7" id="KW-0804">Transcription</keyword>
<keyword evidence="5" id="KW-0805">Transcription regulation</keyword>
<evidence type="ECO:0000259" key="10">
    <source>
        <dbReference type="PROSITE" id="PS50048"/>
    </source>
</evidence>
<evidence type="ECO:0000256" key="6">
    <source>
        <dbReference type="ARBA" id="ARBA00023125"/>
    </source>
</evidence>
<dbReference type="InterPro" id="IPR001138">
    <property type="entry name" value="Zn2Cys6_DnaBD"/>
</dbReference>
<organism evidence="11 12">
    <name type="scientific">Karstenula rhodostoma CBS 690.94</name>
    <dbReference type="NCBI Taxonomy" id="1392251"/>
    <lineage>
        <taxon>Eukaryota</taxon>
        <taxon>Fungi</taxon>
        <taxon>Dikarya</taxon>
        <taxon>Ascomycota</taxon>
        <taxon>Pezizomycotina</taxon>
        <taxon>Dothideomycetes</taxon>
        <taxon>Pleosporomycetidae</taxon>
        <taxon>Pleosporales</taxon>
        <taxon>Massarineae</taxon>
        <taxon>Didymosphaeriaceae</taxon>
        <taxon>Karstenula</taxon>
    </lineage>
</organism>
<evidence type="ECO:0000313" key="11">
    <source>
        <dbReference type="EMBL" id="KAF2438616.1"/>
    </source>
</evidence>
<dbReference type="AlphaFoldDB" id="A0A9P4P6Y4"/>
<dbReference type="SUPFAM" id="SSF57903">
    <property type="entry name" value="FYVE/PHD zinc finger"/>
    <property type="match status" value="1"/>
</dbReference>
<evidence type="ECO:0000256" key="3">
    <source>
        <dbReference type="ARBA" id="ARBA00022771"/>
    </source>
</evidence>
<feature type="compositionally biased region" description="Basic and acidic residues" evidence="9">
    <location>
        <begin position="621"/>
        <end position="637"/>
    </location>
</feature>
<dbReference type="InterPro" id="IPR036864">
    <property type="entry name" value="Zn2-C6_fun-type_DNA-bd_sf"/>
</dbReference>
<dbReference type="Gene3D" id="4.10.240.10">
    <property type="entry name" value="Zn(2)-C6 fungal-type DNA-binding domain"/>
    <property type="match status" value="2"/>
</dbReference>
<comment type="subcellular location">
    <subcellularLocation>
        <location evidence="1">Nucleus</location>
    </subcellularLocation>
</comment>
<keyword evidence="2" id="KW-0479">Metal-binding</keyword>
<dbReference type="PANTHER" id="PTHR47782:SF8">
    <property type="entry name" value="ZN(II)2CYS6 TRANSCRIPTION FACTOR (EUROFUNG)"/>
    <property type="match status" value="1"/>
</dbReference>
<dbReference type="InterPro" id="IPR001965">
    <property type="entry name" value="Znf_PHD"/>
</dbReference>
<evidence type="ECO:0000313" key="12">
    <source>
        <dbReference type="Proteomes" id="UP000799764"/>
    </source>
</evidence>
<dbReference type="GO" id="GO:0000981">
    <property type="term" value="F:DNA-binding transcription factor activity, RNA polymerase II-specific"/>
    <property type="evidence" value="ECO:0007669"/>
    <property type="project" value="InterPro"/>
</dbReference>
<evidence type="ECO:0000256" key="9">
    <source>
        <dbReference type="SAM" id="MobiDB-lite"/>
    </source>
</evidence>
<evidence type="ECO:0000256" key="5">
    <source>
        <dbReference type="ARBA" id="ARBA00023015"/>
    </source>
</evidence>
<evidence type="ECO:0000256" key="2">
    <source>
        <dbReference type="ARBA" id="ARBA00022723"/>
    </source>
</evidence>
<evidence type="ECO:0000256" key="1">
    <source>
        <dbReference type="ARBA" id="ARBA00004123"/>
    </source>
</evidence>
<dbReference type="InterPro" id="IPR011011">
    <property type="entry name" value="Znf_FYVE_PHD"/>
</dbReference>
<keyword evidence="3" id="KW-0863">Zinc-finger</keyword>
<dbReference type="SUPFAM" id="SSF57701">
    <property type="entry name" value="Zn2/Cys6 DNA-binding domain"/>
    <property type="match status" value="1"/>
</dbReference>
<protein>
    <recommendedName>
        <fullName evidence="10">Zn(2)-C6 fungal-type domain-containing protein</fullName>
    </recommendedName>
</protein>
<feature type="compositionally biased region" description="Basic and acidic residues" evidence="9">
    <location>
        <begin position="885"/>
        <end position="895"/>
    </location>
</feature>
<proteinExistence type="predicted"/>
<feature type="compositionally biased region" description="Basic and acidic residues" evidence="9">
    <location>
        <begin position="598"/>
        <end position="607"/>
    </location>
</feature>
<dbReference type="PROSITE" id="PS50048">
    <property type="entry name" value="ZN2_CY6_FUNGAL_2"/>
    <property type="match status" value="1"/>
</dbReference>
<dbReference type="Proteomes" id="UP000799764">
    <property type="component" value="Unassembled WGS sequence"/>
</dbReference>
<keyword evidence="6" id="KW-0238">DNA-binding</keyword>
<dbReference type="Gene3D" id="3.30.40.10">
    <property type="entry name" value="Zinc/RING finger domain, C3HC4 (zinc finger)"/>
    <property type="match status" value="1"/>
</dbReference>
<feature type="compositionally biased region" description="Polar residues" evidence="9">
    <location>
        <begin position="562"/>
        <end position="574"/>
    </location>
</feature>
<evidence type="ECO:0000256" key="7">
    <source>
        <dbReference type="ARBA" id="ARBA00023163"/>
    </source>
</evidence>
<dbReference type="PANTHER" id="PTHR47782">
    <property type="entry name" value="ZN(II)2CYS6 TRANSCRIPTION FACTOR (EUROFUNG)-RELATED"/>
    <property type="match status" value="1"/>
</dbReference>
<dbReference type="Pfam" id="PF00172">
    <property type="entry name" value="Zn_clus"/>
    <property type="match status" value="1"/>
</dbReference>
<dbReference type="EMBL" id="MU001512">
    <property type="protein sequence ID" value="KAF2438616.1"/>
    <property type="molecule type" value="Genomic_DNA"/>
</dbReference>
<feature type="compositionally biased region" description="Polar residues" evidence="9">
    <location>
        <begin position="585"/>
        <end position="597"/>
    </location>
</feature>
<keyword evidence="4" id="KW-0862">Zinc</keyword>